<organism evidence="1 2">
    <name type="scientific">Segniliparus rotundus (strain ATCC BAA-972 / CDC 1076 / CIP 108378 / DSM 44985 / JCM 13578)</name>
    <dbReference type="NCBI Taxonomy" id="640132"/>
    <lineage>
        <taxon>Bacteria</taxon>
        <taxon>Bacillati</taxon>
        <taxon>Actinomycetota</taxon>
        <taxon>Actinomycetes</taxon>
        <taxon>Mycobacteriales</taxon>
        <taxon>Segniliparaceae</taxon>
        <taxon>Segniliparus</taxon>
    </lineage>
</organism>
<dbReference type="EMBL" id="CP001958">
    <property type="protein sequence ID" value="ADG97367.1"/>
    <property type="molecule type" value="Genomic_DNA"/>
</dbReference>
<dbReference type="AlphaFoldDB" id="D6ZE87"/>
<dbReference type="RefSeq" id="WP_013137823.1">
    <property type="nucleotide sequence ID" value="NC_014168.1"/>
</dbReference>
<name>D6ZE87_SEGRD</name>
<dbReference type="STRING" id="640132.Srot_0890"/>
<proteinExistence type="predicted"/>
<gene>
    <name evidence="1" type="ordered locus">Srot_0890</name>
</gene>
<evidence type="ECO:0000313" key="1">
    <source>
        <dbReference type="EMBL" id="ADG97367.1"/>
    </source>
</evidence>
<evidence type="ECO:0000313" key="2">
    <source>
        <dbReference type="Proteomes" id="UP000002247"/>
    </source>
</evidence>
<sequence>MSEIETTKRFLAEVLSSAGRMSEDEITAAHEEFTDMLVTAATIRLWRDGRARFEWDREAQCLVVHAVTTTQGAA</sequence>
<dbReference type="KEGG" id="srt:Srot_0890"/>
<accession>D6ZE87</accession>
<protein>
    <submittedName>
        <fullName evidence="1">Uncharacterized protein</fullName>
    </submittedName>
</protein>
<dbReference type="Proteomes" id="UP000002247">
    <property type="component" value="Chromosome"/>
</dbReference>
<dbReference type="HOGENOM" id="CLU_2685762_0_0_11"/>
<keyword evidence="2" id="KW-1185">Reference proteome</keyword>
<reference evidence="1 2" key="1">
    <citation type="journal article" date="2010" name="Stand. Genomic Sci.">
        <title>Complete genome sequence of Segniliparus rotundus type strain (CDC 1076).</title>
        <authorList>
            <person name="Sikorski J."/>
            <person name="Lapidus A."/>
            <person name="Copeland A."/>
            <person name="Misra M."/>
            <person name="Glavina Del Rio T."/>
            <person name="Nolan M."/>
            <person name="Lucas S."/>
            <person name="Chen F."/>
            <person name="Tice H."/>
            <person name="Cheng J.F."/>
            <person name="Jando M."/>
            <person name="Schneider S."/>
            <person name="Bruce D."/>
            <person name="Goodwin L."/>
            <person name="Pitluck S."/>
            <person name="Liolios K."/>
            <person name="Mikhailova N."/>
            <person name="Pati A."/>
            <person name="Ivanova N."/>
            <person name="Mavromatis K."/>
            <person name="Chen A."/>
            <person name="Palaniappan K."/>
            <person name="Chertkov O."/>
            <person name="Land M."/>
            <person name="Hauser L."/>
            <person name="Chang Y.J."/>
            <person name="Jeffries C.D."/>
            <person name="Brettin T."/>
            <person name="Detter J.C."/>
            <person name="Han C."/>
            <person name="Rohde M."/>
            <person name="Goker M."/>
            <person name="Bristow J."/>
            <person name="Eisen J.A."/>
            <person name="Markowitz V."/>
            <person name="Hugenholtz P."/>
            <person name="Kyrpides N.C."/>
            <person name="Klenk H.P."/>
        </authorList>
    </citation>
    <scope>NUCLEOTIDE SEQUENCE [LARGE SCALE GENOMIC DNA]</scope>
    <source>
        <strain evidence="2">ATCC BAA-972 / CDC 1076 / CIP 108378 / DSM 44985 / JCM 13578</strain>
    </source>
</reference>